<dbReference type="AlphaFoldDB" id="A0A553ICD0"/>
<keyword evidence="3" id="KW-1185">Reference proteome</keyword>
<dbReference type="OrthoDB" id="4762260at2759"/>
<reference evidence="3" key="1">
    <citation type="submission" date="2019-06" db="EMBL/GenBank/DDBJ databases">
        <title>Draft genome sequence of the griseofulvin-producing fungus Xylaria cubensis strain G536.</title>
        <authorList>
            <person name="Mead M.E."/>
            <person name="Raja H.A."/>
            <person name="Steenwyk J.L."/>
            <person name="Knowles S.L."/>
            <person name="Oberlies N.H."/>
            <person name="Rokas A."/>
        </authorList>
    </citation>
    <scope>NUCLEOTIDE SEQUENCE [LARGE SCALE GENOMIC DNA]</scope>
    <source>
        <strain evidence="3">G536</strain>
    </source>
</reference>
<gene>
    <name evidence="2" type="ORF">FHL15_001070</name>
</gene>
<feature type="compositionally biased region" description="Pro residues" evidence="1">
    <location>
        <begin position="363"/>
        <end position="385"/>
    </location>
</feature>
<protein>
    <submittedName>
        <fullName evidence="2">Uncharacterized protein</fullName>
    </submittedName>
</protein>
<evidence type="ECO:0000256" key="1">
    <source>
        <dbReference type="SAM" id="MobiDB-lite"/>
    </source>
</evidence>
<proteinExistence type="predicted"/>
<accession>A0A553ICD0</accession>
<dbReference type="Proteomes" id="UP000319160">
    <property type="component" value="Unassembled WGS sequence"/>
</dbReference>
<feature type="region of interest" description="Disordered" evidence="1">
    <location>
        <begin position="345"/>
        <end position="385"/>
    </location>
</feature>
<comment type="caution">
    <text evidence="2">The sequence shown here is derived from an EMBL/GenBank/DDBJ whole genome shotgun (WGS) entry which is preliminary data.</text>
</comment>
<organism evidence="2 3">
    <name type="scientific">Xylaria flabelliformis</name>
    <dbReference type="NCBI Taxonomy" id="2512241"/>
    <lineage>
        <taxon>Eukaryota</taxon>
        <taxon>Fungi</taxon>
        <taxon>Dikarya</taxon>
        <taxon>Ascomycota</taxon>
        <taxon>Pezizomycotina</taxon>
        <taxon>Sordariomycetes</taxon>
        <taxon>Xylariomycetidae</taxon>
        <taxon>Xylariales</taxon>
        <taxon>Xylariaceae</taxon>
        <taxon>Xylaria</taxon>
    </lineage>
</organism>
<dbReference type="STRING" id="2512241.A0A553ICD0"/>
<dbReference type="EMBL" id="VFLP01000004">
    <property type="protein sequence ID" value="TRX97860.1"/>
    <property type="molecule type" value="Genomic_DNA"/>
</dbReference>
<sequence>MQETDFKFDNPNPHGLSLYSYWKPVRDYLEAVRVIIDFFAGLQSTLGGLLNNQQVGSWNVIEAITEPIGISSPASTKERFQGFLERGVGLRLSGSRLETTEDEVERRGLSHGSLEPFYPPGDSVAISGTTIPSYAARSRMNHIRLGRCVHDELPGPVRKSPVLTQTLIFLSNYDIMQRAVLVSLALVALVHAAPITEPTKTTKDSVGDATTEGIIIPKPTFILLPPITGPIKPSDKRDAEVKERQFTWGDPSTWWGVGNDQPPTPTGDSTIGTPISGGINPSNKRQTIIGGGDEAKATITALELEYETLLHTFGTNGPKPIQNRLNAIKDELLHKYGITIIQSPDGTTTTFTPGKRDFTFPGGPLPGGPLLPEDPIPGGPMEPSN</sequence>
<name>A0A553ICD0_9PEZI</name>
<evidence type="ECO:0000313" key="3">
    <source>
        <dbReference type="Proteomes" id="UP000319160"/>
    </source>
</evidence>
<evidence type="ECO:0000313" key="2">
    <source>
        <dbReference type="EMBL" id="TRX97860.1"/>
    </source>
</evidence>